<dbReference type="GO" id="GO:0008168">
    <property type="term" value="F:methyltransferase activity"/>
    <property type="evidence" value="ECO:0007669"/>
    <property type="project" value="UniProtKB-KW"/>
</dbReference>
<feature type="domain" description="MmeI-like helicase spacer" evidence="5">
    <location>
        <begin position="183"/>
        <end position="252"/>
    </location>
</feature>
<sequence length="951" mass="107831">MTPQQFIDRWKPVALSERATAQSHFNDLCRLLDHPTPIEADPRGEHFAFEKGLQKSGGGLGFADVWKRQHFAWEYKKRKRNLGDALDQLARYALALESPPLHIACDTDQFRVVTAWTNTVPVSYDISLDDLREPSKLEILRAAFHEPTRLRKGGSRADLTRKAADRFSSIALRLRDRGHAPEAVAHFVNRLAFLFFAEDVRLLPTGYFRRALEEVAGRPHETNALFDALFAVLQKGGRFGLERLPHINGGLFDEQPALPLDEGDLQLLIEAGRQDWAHIDPSIFGTLFERFLDPDKRAQIGAHYTDAEKILRIIEPVLMRPLRAEWDTARAEIERLTDRARKKGPKAKEWQRAEERRSMFLERLRTLEILDPACGSGNFLYMALHAVKDLEHSANQECEVFGLSPRMPMVGPEILRGLEINPLAAELARTTVWIGDIQWAVRNGFYSRPEPILRRLETIECRDALMDSPNPSTVAPSVEARWPRAEFIIGNPPFLGGKMLRRNLGDRHVEALFNTYRGRVPAEADLVTYWFEKARFQVERGDTRRVGLVTTNSIRGGANRRVLERIAGDMPIFSAWADEPWIVDGAAVRVALVCFGESLPGEATELDGRSVECINPDLTGKGLDLTRVKRLTENQQISFMGNIKGGAFDVRGDLARAWLSAPLNVNGRPNSDVLRPWINGLDIVRRPLDMWIIDFNAMGSDNEAAFYEGPFEHILRHIKPERSNNRNADIARNWWKHIRDRPALAHATKDLTRYIGTARVAKHRIFSWIDPIVIPDSQIIAIARDDDTTMGVLHSRFHEEWSLRLGSSLEDRPRYTPTSTFETYPFPPNLTPNISAKDYSNEPNARRIAEASCKLHKLRSAWQNPSDRVRIVPDVVPGFPDRIIPLDVTAADFLKKRTLTKLYNERPQWLIDAHAELDRAVAAAYGWPEDIAVDEALAKLMALNAARAGIQ</sequence>
<organism evidence="7 8">
    <name type="scientific">Methylobacterium adhaesivum</name>
    <dbReference type="NCBI Taxonomy" id="333297"/>
    <lineage>
        <taxon>Bacteria</taxon>
        <taxon>Pseudomonadati</taxon>
        <taxon>Pseudomonadota</taxon>
        <taxon>Alphaproteobacteria</taxon>
        <taxon>Hyphomicrobiales</taxon>
        <taxon>Methylobacteriaceae</taxon>
        <taxon>Methylobacterium</taxon>
    </lineage>
</organism>
<dbReference type="InterPro" id="IPR046819">
    <property type="entry name" value="MmeI_hel"/>
</dbReference>
<comment type="catalytic activity">
    <reaction evidence="4">
        <text>a 2'-deoxyadenosine in DNA + S-adenosyl-L-methionine = an N(6)-methyl-2'-deoxyadenosine in DNA + S-adenosyl-L-homocysteine + H(+)</text>
        <dbReference type="Rhea" id="RHEA:15197"/>
        <dbReference type="Rhea" id="RHEA-COMP:12418"/>
        <dbReference type="Rhea" id="RHEA-COMP:12419"/>
        <dbReference type="ChEBI" id="CHEBI:15378"/>
        <dbReference type="ChEBI" id="CHEBI:57856"/>
        <dbReference type="ChEBI" id="CHEBI:59789"/>
        <dbReference type="ChEBI" id="CHEBI:90615"/>
        <dbReference type="ChEBI" id="CHEBI:90616"/>
        <dbReference type="EC" id="2.1.1.72"/>
    </reaction>
</comment>
<evidence type="ECO:0000259" key="5">
    <source>
        <dbReference type="Pfam" id="PF20465"/>
    </source>
</evidence>
<dbReference type="RefSeq" id="WP_238228186.1">
    <property type="nucleotide sequence ID" value="NZ_BPQD01000041.1"/>
</dbReference>
<keyword evidence="2 7" id="KW-0489">Methyltransferase</keyword>
<evidence type="ECO:0000259" key="6">
    <source>
        <dbReference type="Pfam" id="PF20473"/>
    </source>
</evidence>
<gene>
    <name evidence="7" type="ORF">QWZ12_18035</name>
</gene>
<dbReference type="EC" id="2.1.1.72" evidence="1"/>
<dbReference type="PRINTS" id="PR00507">
    <property type="entry name" value="N12N6MTFRASE"/>
</dbReference>
<dbReference type="Gene3D" id="3.40.50.150">
    <property type="entry name" value="Vaccinia Virus protein VP39"/>
    <property type="match status" value="1"/>
</dbReference>
<protein>
    <recommendedName>
        <fullName evidence="1">site-specific DNA-methyltransferase (adenine-specific)</fullName>
        <ecNumber evidence="1">2.1.1.72</ecNumber>
    </recommendedName>
</protein>
<evidence type="ECO:0000256" key="4">
    <source>
        <dbReference type="ARBA" id="ARBA00047942"/>
    </source>
</evidence>
<keyword evidence="3" id="KW-0808">Transferase</keyword>
<dbReference type="InterPro" id="IPR029063">
    <property type="entry name" value="SAM-dependent_MTases_sf"/>
</dbReference>
<keyword evidence="8" id="KW-1185">Reference proteome</keyword>
<name>A0ABT8BMR0_9HYPH</name>
<evidence type="ECO:0000313" key="8">
    <source>
        <dbReference type="Proteomes" id="UP001224644"/>
    </source>
</evidence>
<dbReference type="InterPro" id="IPR046816">
    <property type="entry name" value="MmeI_Mtase"/>
</dbReference>
<dbReference type="PANTHER" id="PTHR33841:SF1">
    <property type="entry name" value="DNA METHYLTRANSFERASE A"/>
    <property type="match status" value="1"/>
</dbReference>
<evidence type="ECO:0000256" key="1">
    <source>
        <dbReference type="ARBA" id="ARBA00011900"/>
    </source>
</evidence>
<evidence type="ECO:0000256" key="2">
    <source>
        <dbReference type="ARBA" id="ARBA00022603"/>
    </source>
</evidence>
<dbReference type="Proteomes" id="UP001224644">
    <property type="component" value="Unassembled WGS sequence"/>
</dbReference>
<dbReference type="Pfam" id="PF20465">
    <property type="entry name" value="MmeI_hel"/>
    <property type="match status" value="1"/>
</dbReference>
<accession>A0ABT8BMR0</accession>
<reference evidence="8" key="1">
    <citation type="journal article" date="2019" name="Int. J. Syst. Evol. Microbiol.">
        <title>The Global Catalogue of Microorganisms (GCM) 10K type strain sequencing project: providing services to taxonomists for standard genome sequencing and annotation.</title>
        <authorList>
            <consortium name="The Broad Institute Genomics Platform"/>
            <consortium name="The Broad Institute Genome Sequencing Center for Infectious Disease"/>
            <person name="Wu L."/>
            <person name="Ma J."/>
        </authorList>
    </citation>
    <scope>NUCLEOTIDE SEQUENCE [LARGE SCALE GENOMIC DNA]</scope>
    <source>
        <strain evidence="8">CECT 7069</strain>
    </source>
</reference>
<feature type="domain" description="MmeI-like DNA-methyltransferase" evidence="6">
    <location>
        <begin position="355"/>
        <end position="581"/>
    </location>
</feature>
<dbReference type="PANTHER" id="PTHR33841">
    <property type="entry name" value="DNA METHYLTRANSFERASE YEEA-RELATED"/>
    <property type="match status" value="1"/>
</dbReference>
<dbReference type="GO" id="GO:0032259">
    <property type="term" value="P:methylation"/>
    <property type="evidence" value="ECO:0007669"/>
    <property type="project" value="UniProtKB-KW"/>
</dbReference>
<evidence type="ECO:0000256" key="3">
    <source>
        <dbReference type="ARBA" id="ARBA00022679"/>
    </source>
</evidence>
<dbReference type="SUPFAM" id="SSF53335">
    <property type="entry name" value="S-adenosyl-L-methionine-dependent methyltransferases"/>
    <property type="match status" value="1"/>
</dbReference>
<evidence type="ECO:0000313" key="7">
    <source>
        <dbReference type="EMBL" id="MDN3592496.1"/>
    </source>
</evidence>
<dbReference type="Pfam" id="PF20473">
    <property type="entry name" value="MmeI_Mtase"/>
    <property type="match status" value="1"/>
</dbReference>
<proteinExistence type="predicted"/>
<comment type="caution">
    <text evidence="7">The sequence shown here is derived from an EMBL/GenBank/DDBJ whole genome shotgun (WGS) entry which is preliminary data.</text>
</comment>
<dbReference type="InterPro" id="IPR050953">
    <property type="entry name" value="N4_N6_ade-DNA_methylase"/>
</dbReference>
<dbReference type="EMBL" id="JAUFPX010000017">
    <property type="protein sequence ID" value="MDN3592496.1"/>
    <property type="molecule type" value="Genomic_DNA"/>
</dbReference>